<evidence type="ECO:0000313" key="2">
    <source>
        <dbReference type="Proteomes" id="UP000316759"/>
    </source>
</evidence>
<dbReference type="EMBL" id="SUNJ01014599">
    <property type="protein sequence ID" value="TPP56381.1"/>
    <property type="molecule type" value="Genomic_DNA"/>
</dbReference>
<dbReference type="Proteomes" id="UP000316759">
    <property type="component" value="Unassembled WGS sequence"/>
</dbReference>
<evidence type="ECO:0000313" key="1">
    <source>
        <dbReference type="EMBL" id="TPP56381.1"/>
    </source>
</evidence>
<gene>
    <name evidence="1" type="ORF">FGIG_10257</name>
</gene>
<reference evidence="1 2" key="1">
    <citation type="submission" date="2019-04" db="EMBL/GenBank/DDBJ databases">
        <title>Annotation for the trematode Fasciola gigantica.</title>
        <authorList>
            <person name="Choi Y.-J."/>
        </authorList>
    </citation>
    <scope>NUCLEOTIDE SEQUENCE [LARGE SCALE GENOMIC DNA]</scope>
    <source>
        <strain evidence="1">Uganda_cow_1</strain>
    </source>
</reference>
<sequence length="315" mass="35668">MCAVSEGVQLANVTIGEIGSGMKRLNDRIRPILFSAERNVMNVDLGDLCATGDESSWNISSLTQFSDTIQINTTLKNTDLSQCECKLLMLDLHAGPWVTDGQLVDTNKINARLNKTDLRRMEIRVSSISSSAAWPDLVFDQFTQLIDQTQSETENCQVQTWTSAYLTTEAEALTTVRAPHIQQSPFNRRHINLMLGKASDVYYIRIHLTDTDEKWFSGLISITTDGRAFSDIGECTFIADVRNSYLCVFKNSFHARRLRIIPTKPVIKHKITQSFVQLYGIPFKEDVHQFVCFNGVYYKNKMVTVWTDGSGLQFQ</sequence>
<protein>
    <recommendedName>
        <fullName evidence="3">F5/8 type C domain-containing protein</fullName>
    </recommendedName>
</protein>
<comment type="caution">
    <text evidence="1">The sequence shown here is derived from an EMBL/GenBank/DDBJ whole genome shotgun (WGS) entry which is preliminary data.</text>
</comment>
<evidence type="ECO:0008006" key="3">
    <source>
        <dbReference type="Google" id="ProtNLM"/>
    </source>
</evidence>
<accession>A0A504Y6Y9</accession>
<organism evidence="1 2">
    <name type="scientific">Fasciola gigantica</name>
    <name type="common">Giant liver fluke</name>
    <dbReference type="NCBI Taxonomy" id="46835"/>
    <lineage>
        <taxon>Eukaryota</taxon>
        <taxon>Metazoa</taxon>
        <taxon>Spiralia</taxon>
        <taxon>Lophotrochozoa</taxon>
        <taxon>Platyhelminthes</taxon>
        <taxon>Trematoda</taxon>
        <taxon>Digenea</taxon>
        <taxon>Plagiorchiida</taxon>
        <taxon>Echinostomata</taxon>
        <taxon>Echinostomatoidea</taxon>
        <taxon>Fasciolidae</taxon>
        <taxon>Fasciola</taxon>
    </lineage>
</organism>
<dbReference type="AlphaFoldDB" id="A0A504Y6Y9"/>
<proteinExistence type="predicted"/>
<name>A0A504Y6Y9_FASGI</name>
<keyword evidence="2" id="KW-1185">Reference proteome</keyword>